<dbReference type="GeneID" id="36407774"/>
<proteinExistence type="predicted"/>
<dbReference type="EMBL" id="CCYD01000645">
    <property type="protein sequence ID" value="CEG42443.1"/>
    <property type="molecule type" value="Genomic_DNA"/>
</dbReference>
<keyword evidence="2" id="KW-1185">Reference proteome</keyword>
<accession>A0A0N7L5U4</accession>
<dbReference type="Proteomes" id="UP000054928">
    <property type="component" value="Unassembled WGS sequence"/>
</dbReference>
<evidence type="ECO:0000313" key="2">
    <source>
        <dbReference type="Proteomes" id="UP000054928"/>
    </source>
</evidence>
<dbReference type="AlphaFoldDB" id="A0A0N7L5U4"/>
<organism evidence="1 2">
    <name type="scientific">Plasmopara halstedii</name>
    <name type="common">Downy mildew of sunflower</name>
    <dbReference type="NCBI Taxonomy" id="4781"/>
    <lineage>
        <taxon>Eukaryota</taxon>
        <taxon>Sar</taxon>
        <taxon>Stramenopiles</taxon>
        <taxon>Oomycota</taxon>
        <taxon>Peronosporomycetes</taxon>
        <taxon>Peronosporales</taxon>
        <taxon>Peronosporaceae</taxon>
        <taxon>Plasmopara</taxon>
    </lineage>
</organism>
<reference evidence="2" key="1">
    <citation type="submission" date="2014-09" db="EMBL/GenBank/DDBJ databases">
        <authorList>
            <person name="Sharma Rahul"/>
            <person name="Thines Marco"/>
        </authorList>
    </citation>
    <scope>NUCLEOTIDE SEQUENCE [LARGE SCALE GENOMIC DNA]</scope>
</reference>
<sequence>MKFSEVEYVYKRRRFKDKYFATNEMPDSIPGRRIFDAATFENTQCIKFMSNATTRSCPFALGWHKVETM</sequence>
<protein>
    <submittedName>
        <fullName evidence="1">Uncharacterized protein</fullName>
    </submittedName>
</protein>
<name>A0A0N7L5U4_PLAHL</name>
<dbReference type="RefSeq" id="XP_024578812.1">
    <property type="nucleotide sequence ID" value="XM_024728323.1"/>
</dbReference>
<evidence type="ECO:0000313" key="1">
    <source>
        <dbReference type="EMBL" id="CEG42443.1"/>
    </source>
</evidence>